<comment type="caution">
    <text evidence="3">The sequence shown here is derived from an EMBL/GenBank/DDBJ whole genome shotgun (WGS) entry which is preliminary data.</text>
</comment>
<sequence length="323" mass="37899">MDDGMACGKYGRKNVDFMLWKWQPHDCDLPRINAVSLLEKLRNKRVVFVGDSLNRNQWVSMVCLIESSIPNATLKHVNSNDSLVTFEAIEYNAKIEFYWAPLLVESNCDNPSYHRVEDRIVRVESIEKHGRHWKDADVLVFNSYIWWRFMKMKVLRGTFESAEANYEEPGMLRAFEMTLKTWSDWLDIHVNRTKTRVFFVSMSPTHSRAEEWGGQKGQNCYNETEPIKNPEYWGVDSDVNMMKLVDAAVYDLRSKGLSIELLNITQLSEYRKDAHSSIYRKFWDALKDEQLSSPSSYADCLHWCLPGVPDVWNQLLYMHLLYL</sequence>
<dbReference type="Pfam" id="PF13839">
    <property type="entry name" value="PC-Esterase"/>
    <property type="match status" value="1"/>
</dbReference>
<proteinExistence type="inferred from homology"/>
<evidence type="ECO:0000313" key="3">
    <source>
        <dbReference type="EMBL" id="RAL41274.1"/>
    </source>
</evidence>
<feature type="domain" description="Trichome birefringence-like C-terminal" evidence="2">
    <location>
        <begin position="29"/>
        <end position="318"/>
    </location>
</feature>
<comment type="similarity">
    <text evidence="1">Belongs to the PC-esterase family. TBL subfamily.</text>
</comment>
<organism evidence="3 4">
    <name type="scientific">Cuscuta australis</name>
    <dbReference type="NCBI Taxonomy" id="267555"/>
    <lineage>
        <taxon>Eukaryota</taxon>
        <taxon>Viridiplantae</taxon>
        <taxon>Streptophyta</taxon>
        <taxon>Embryophyta</taxon>
        <taxon>Tracheophyta</taxon>
        <taxon>Spermatophyta</taxon>
        <taxon>Magnoliopsida</taxon>
        <taxon>eudicotyledons</taxon>
        <taxon>Gunneridae</taxon>
        <taxon>Pentapetalae</taxon>
        <taxon>asterids</taxon>
        <taxon>lamiids</taxon>
        <taxon>Solanales</taxon>
        <taxon>Convolvulaceae</taxon>
        <taxon>Cuscuteae</taxon>
        <taxon>Cuscuta</taxon>
        <taxon>Cuscuta subgen. Grammica</taxon>
        <taxon>Cuscuta sect. Cleistogrammica</taxon>
    </lineage>
</organism>
<evidence type="ECO:0000313" key="4">
    <source>
        <dbReference type="Proteomes" id="UP000249390"/>
    </source>
</evidence>
<accession>A0A328D759</accession>
<dbReference type="Proteomes" id="UP000249390">
    <property type="component" value="Unassembled WGS sequence"/>
</dbReference>
<evidence type="ECO:0000256" key="1">
    <source>
        <dbReference type="ARBA" id="ARBA00007727"/>
    </source>
</evidence>
<name>A0A328D759_9ASTE</name>
<dbReference type="PANTHER" id="PTHR32285">
    <property type="entry name" value="PROTEIN TRICHOME BIREFRINGENCE-LIKE 9-RELATED"/>
    <property type="match status" value="1"/>
</dbReference>
<keyword evidence="4" id="KW-1185">Reference proteome</keyword>
<dbReference type="AlphaFoldDB" id="A0A328D759"/>
<evidence type="ECO:0000259" key="2">
    <source>
        <dbReference type="Pfam" id="PF13839"/>
    </source>
</evidence>
<dbReference type="PANTHER" id="PTHR32285:SF315">
    <property type="entry name" value="PROTEIN TRICHOME BIREFRINGENCE-LIKE 34"/>
    <property type="match status" value="1"/>
</dbReference>
<gene>
    <name evidence="3" type="ORF">DM860_010068</name>
</gene>
<dbReference type="GO" id="GO:0016413">
    <property type="term" value="F:O-acetyltransferase activity"/>
    <property type="evidence" value="ECO:0007669"/>
    <property type="project" value="InterPro"/>
</dbReference>
<reference evidence="3 4" key="1">
    <citation type="submission" date="2018-06" db="EMBL/GenBank/DDBJ databases">
        <title>The Genome of Cuscuta australis (Dodder) Provides Insight into the Evolution of Plant Parasitism.</title>
        <authorList>
            <person name="Liu H."/>
        </authorList>
    </citation>
    <scope>NUCLEOTIDE SEQUENCE [LARGE SCALE GENOMIC DNA]</scope>
    <source>
        <strain evidence="4">cv. Yunnan</strain>
        <tissue evidence="3">Vines</tissue>
    </source>
</reference>
<protein>
    <recommendedName>
        <fullName evidence="2">Trichome birefringence-like C-terminal domain-containing protein</fullName>
    </recommendedName>
</protein>
<dbReference type="EMBL" id="NQVE01000188">
    <property type="protein sequence ID" value="RAL41274.1"/>
    <property type="molecule type" value="Genomic_DNA"/>
</dbReference>
<dbReference type="InterPro" id="IPR029962">
    <property type="entry name" value="TBL"/>
</dbReference>
<dbReference type="GO" id="GO:0005794">
    <property type="term" value="C:Golgi apparatus"/>
    <property type="evidence" value="ECO:0007669"/>
    <property type="project" value="TreeGrafter"/>
</dbReference>
<dbReference type="InterPro" id="IPR026057">
    <property type="entry name" value="TBL_C"/>
</dbReference>